<dbReference type="AlphaFoldDB" id="A0AA51RAP7"/>
<feature type="chain" id="PRO_5041419395" description="Outer membrane protein beta-barrel domain-containing protein" evidence="1">
    <location>
        <begin position="20"/>
        <end position="178"/>
    </location>
</feature>
<dbReference type="EMBL" id="CP129970">
    <property type="protein sequence ID" value="WMN07013.1"/>
    <property type="molecule type" value="Genomic_DNA"/>
</dbReference>
<reference evidence="2" key="1">
    <citation type="submission" date="2023-08" db="EMBL/GenBank/DDBJ databases">
        <title>Comparative genomics and taxonomic characterization of three novel marine species of genus Marivirga.</title>
        <authorList>
            <person name="Muhammad N."/>
            <person name="Kim S.-G."/>
        </authorList>
    </citation>
    <scope>NUCLEOTIDE SEQUENCE [LARGE SCALE GENOMIC DNA]</scope>
    <source>
        <strain evidence="2">ABR2-2</strain>
    </source>
</reference>
<keyword evidence="3" id="KW-1185">Reference proteome</keyword>
<organism evidence="2 3">
    <name type="scientific">Marivirga arenosa</name>
    <dbReference type="NCBI Taxonomy" id="3059076"/>
    <lineage>
        <taxon>Bacteria</taxon>
        <taxon>Pseudomonadati</taxon>
        <taxon>Bacteroidota</taxon>
        <taxon>Cytophagia</taxon>
        <taxon>Cytophagales</taxon>
        <taxon>Marivirgaceae</taxon>
        <taxon>Marivirga</taxon>
    </lineage>
</organism>
<evidence type="ECO:0000313" key="3">
    <source>
        <dbReference type="Proteomes" id="UP001244443"/>
    </source>
</evidence>
<evidence type="ECO:0000313" key="2">
    <source>
        <dbReference type="EMBL" id="WMN07013.1"/>
    </source>
</evidence>
<accession>A0AA51RAP7</accession>
<gene>
    <name evidence="2" type="ORF">QYS48_27490</name>
</gene>
<name>A0AA51RAP7_9BACT</name>
<feature type="signal peptide" evidence="1">
    <location>
        <begin position="1"/>
        <end position="19"/>
    </location>
</feature>
<dbReference type="RefSeq" id="WP_308357028.1">
    <property type="nucleotide sequence ID" value="NZ_CP129970.2"/>
</dbReference>
<dbReference type="Proteomes" id="UP001244443">
    <property type="component" value="Chromosome"/>
</dbReference>
<protein>
    <recommendedName>
        <fullName evidence="4">Outer membrane protein beta-barrel domain-containing protein</fullName>
    </recommendedName>
</protein>
<proteinExistence type="predicted"/>
<evidence type="ECO:0000256" key="1">
    <source>
        <dbReference type="SAM" id="SignalP"/>
    </source>
</evidence>
<sequence>MKKTISCILLILNCSFASAQSETSNLLRPKASIQIGSGFPGILLIDELTTDKRFDRIAIPLISLSFNYKLNSRLSSGIYFGIEHEKQSGTIINFEGPTISTVSGIYLNYHLKRKRNLSLFDPYVGLSVFYYSLEKVISSPIIPSLRIGFNFFGKNKIFGNLNIGTGVALGEFSIGYHL</sequence>
<evidence type="ECO:0008006" key="4">
    <source>
        <dbReference type="Google" id="ProtNLM"/>
    </source>
</evidence>
<keyword evidence="1" id="KW-0732">Signal</keyword>